<name>A0ACC3NMQ5_9PEZI</name>
<evidence type="ECO:0000313" key="1">
    <source>
        <dbReference type="EMBL" id="KAK3719508.1"/>
    </source>
</evidence>
<proteinExistence type="predicted"/>
<gene>
    <name evidence="1" type="ORF">LTR37_004366</name>
</gene>
<dbReference type="EMBL" id="JAUTXU010000026">
    <property type="protein sequence ID" value="KAK3719508.1"/>
    <property type="molecule type" value="Genomic_DNA"/>
</dbReference>
<organism evidence="1 2">
    <name type="scientific">Vermiconidia calcicola</name>
    <dbReference type="NCBI Taxonomy" id="1690605"/>
    <lineage>
        <taxon>Eukaryota</taxon>
        <taxon>Fungi</taxon>
        <taxon>Dikarya</taxon>
        <taxon>Ascomycota</taxon>
        <taxon>Pezizomycotina</taxon>
        <taxon>Dothideomycetes</taxon>
        <taxon>Dothideomycetidae</taxon>
        <taxon>Mycosphaerellales</taxon>
        <taxon>Extremaceae</taxon>
        <taxon>Vermiconidia</taxon>
    </lineage>
</organism>
<reference evidence="1" key="1">
    <citation type="submission" date="2023-07" db="EMBL/GenBank/DDBJ databases">
        <title>Black Yeasts Isolated from many extreme environments.</title>
        <authorList>
            <person name="Coleine C."/>
            <person name="Stajich J.E."/>
            <person name="Selbmann L."/>
        </authorList>
    </citation>
    <scope>NUCLEOTIDE SEQUENCE</scope>
    <source>
        <strain evidence="1">CCFEE 5714</strain>
    </source>
</reference>
<protein>
    <submittedName>
        <fullName evidence="1">Uncharacterized protein</fullName>
    </submittedName>
</protein>
<comment type="caution">
    <text evidence="1">The sequence shown here is derived from an EMBL/GenBank/DDBJ whole genome shotgun (WGS) entry which is preliminary data.</text>
</comment>
<keyword evidence="2" id="KW-1185">Reference proteome</keyword>
<sequence>MLLLICNNTTAYSVAQRGFASFIEDSRMTTQHIPSRLERLPAELRNKIYRYAVVEDDIIGDEGFSALKGNARTYIQPSLAFISRQIRSEVLPIFYRENTFGVRYFGLPWDWKKTFEQWLTLLQPFLKYMSSFEVVINWESSRGYIGLNANMGCRDTALLVQYDQSGESSSAQTALQSLYGEGKTAFDWVSGHVGEQWALEPAR</sequence>
<dbReference type="Proteomes" id="UP001281147">
    <property type="component" value="Unassembled WGS sequence"/>
</dbReference>
<accession>A0ACC3NMQ5</accession>
<evidence type="ECO:0000313" key="2">
    <source>
        <dbReference type="Proteomes" id="UP001281147"/>
    </source>
</evidence>